<dbReference type="EMBL" id="CP024785">
    <property type="protein sequence ID" value="AUB42885.1"/>
    <property type="molecule type" value="Genomic_DNA"/>
</dbReference>
<evidence type="ECO:0000313" key="1">
    <source>
        <dbReference type="EMBL" id="AUB42885.1"/>
    </source>
</evidence>
<organism evidence="1 2">
    <name type="scientific">Nostoc flagelliforme CCNUN1</name>
    <dbReference type="NCBI Taxonomy" id="2038116"/>
    <lineage>
        <taxon>Bacteria</taxon>
        <taxon>Bacillati</taxon>
        <taxon>Cyanobacteriota</taxon>
        <taxon>Cyanophyceae</taxon>
        <taxon>Nostocales</taxon>
        <taxon>Nostocaceae</taxon>
        <taxon>Nostoc</taxon>
    </lineage>
</organism>
<accession>A0A2K8T741</accession>
<dbReference type="Proteomes" id="UP000232003">
    <property type="component" value="Chromosome"/>
</dbReference>
<dbReference type="AlphaFoldDB" id="A0A2K8T741"/>
<sequence>MLSSNKILFLNNLTLWVLSHDLGSFVPHKFVGQDDLLKAAKTVIAKMM</sequence>
<proteinExistence type="predicted"/>
<dbReference type="KEGG" id="nfl:COO91_09034"/>
<gene>
    <name evidence="1" type="ORF">COO91_09034</name>
</gene>
<keyword evidence="2" id="KW-1185">Reference proteome</keyword>
<name>A0A2K8T741_9NOSO</name>
<evidence type="ECO:0000313" key="2">
    <source>
        <dbReference type="Proteomes" id="UP000232003"/>
    </source>
</evidence>
<reference evidence="1 2" key="1">
    <citation type="submission" date="2017-11" db="EMBL/GenBank/DDBJ databases">
        <title>Complete genome of a free-living desiccation-tolerant cyanobacterium and its photosynthetic adaptation to extreme terrestrial habitat.</title>
        <authorList>
            <person name="Shang J."/>
        </authorList>
    </citation>
    <scope>NUCLEOTIDE SEQUENCE [LARGE SCALE GENOMIC DNA]</scope>
    <source>
        <strain evidence="1 2">CCNUN1</strain>
    </source>
</reference>
<protein>
    <submittedName>
        <fullName evidence="1">Uncharacterized protein</fullName>
    </submittedName>
</protein>